<organism evidence="3 4">
    <name type="scientific">Pseudomonas citronellolis</name>
    <dbReference type="NCBI Taxonomy" id="53408"/>
    <lineage>
        <taxon>Bacteria</taxon>
        <taxon>Pseudomonadati</taxon>
        <taxon>Pseudomonadota</taxon>
        <taxon>Gammaproteobacteria</taxon>
        <taxon>Pseudomonadales</taxon>
        <taxon>Pseudomonadaceae</taxon>
        <taxon>Pseudomonas</taxon>
    </lineage>
</organism>
<evidence type="ECO:0000259" key="2">
    <source>
        <dbReference type="Pfam" id="PF20249"/>
    </source>
</evidence>
<dbReference type="CDD" id="cd20708">
    <property type="entry name" value="MIX_IV"/>
    <property type="match status" value="1"/>
</dbReference>
<name>A0A1A9KD25_9PSED</name>
<sequence length="921" mass="100946">MTHTPSAAEQLKPAACPLLAAVLPVRYAIGPLDPRHPSSLEAEALGLPALAGAIPDLGPDHPQLQDRALGYVPRLLRDGWLYVWEEARQTLNEYQVEGALLKATRRNPATLQHDALHYLMLVAGSPASLAWSPIRWSDARFQAAREQADLRQRCMRKITPGLAPASGPLLAFHPQIADNAPENFRWSCAREPAYWALSERELRRLRECEQQHYAVVDDPWAVLIDLAGLLRARNQAFDKLTRHRNDDWAVASAIKAVGDSDKGIRLAGMVDYPRLQAALHEQERELEVLEQDRRRLAECWSQWFDTLEADTCHSLASACGHFDIGDPAARDGLEASFAAAILGPSATAPGIKAIERALRPGAQDEPWLLWAVLGVAQRIGGAELKQLLHIPETLETLTGDLAEAGANMARALALSTALNHSAGQLERLAVAVASEPLPAALAPVLGGHLRNLAEQTDETAYVLMAAMLARSQQRLEADPLTPRQALQWLSLQMGQEHSEGRRRNLQNKMEELARQEGRAVPHLKLLPSPRPGHAAPLPPAETAALLRGQGVSLELPRSIGEIIEEAPLKSLIFLVAAWNLWQSGGDWFDKATAQNTIAVGSATWAVGTAFAAIIQQIAERKWERYVLQVGLINAEAQRLLQTALGAGAAAMFTQALTAGLDTFLFGWKALDTYRAGDLDSSATYAGLSVTSATYSRVSWQAMQTYHAARAAVLAGEAEALATGVRVLSLPLRLSLLGLTVTMLAGLVSLLFTQDTSLERWIKGTRFGIRPADWAGSYLATLQAFYQVVLPVRMSLERLDEINPYTGALSSLYLFIRLPGQRQYRQGMLSFDGQEEWRQGGLFGFGSEPADCRPLAWSEDDPIPFQLDQGSRALPPEADGSLRLRRVYHEEDDTRALKRIRGTLVYQPIDGLSLPPIDIDLD</sequence>
<feature type="coiled-coil region" evidence="1">
    <location>
        <begin position="272"/>
        <end position="299"/>
    </location>
</feature>
<dbReference type="Pfam" id="PF20249">
    <property type="entry name" value="VasX_N"/>
    <property type="match status" value="1"/>
</dbReference>
<protein>
    <recommendedName>
        <fullName evidence="2">Toxin VasX N-terminal region domain-containing protein</fullName>
    </recommendedName>
</protein>
<reference evidence="3 4" key="1">
    <citation type="submission" date="2016-05" db="EMBL/GenBank/DDBJ databases">
        <title>Genome Sequence of Pseudomonas citronellolis Strain SJTE-3, an Estrogens and Persistent Organic Pollutants degradation strain.</title>
        <authorList>
            <person name="Liang R."/>
        </authorList>
    </citation>
    <scope>NUCLEOTIDE SEQUENCE [LARGE SCALE GENOMIC DNA]</scope>
    <source>
        <strain evidence="3 4">SJTE-3</strain>
    </source>
</reference>
<evidence type="ECO:0000256" key="1">
    <source>
        <dbReference type="SAM" id="Coils"/>
    </source>
</evidence>
<evidence type="ECO:0000313" key="4">
    <source>
        <dbReference type="Proteomes" id="UP000077748"/>
    </source>
</evidence>
<evidence type="ECO:0000313" key="3">
    <source>
        <dbReference type="EMBL" id="ANI15351.1"/>
    </source>
</evidence>
<feature type="domain" description="Toxin VasX N-terminal region" evidence="2">
    <location>
        <begin position="21"/>
        <end position="161"/>
    </location>
</feature>
<accession>A0A1A9KD25</accession>
<dbReference type="Proteomes" id="UP000077748">
    <property type="component" value="Chromosome"/>
</dbReference>
<dbReference type="RefSeq" id="WP_064583192.1">
    <property type="nucleotide sequence ID" value="NZ_CP015878.1"/>
</dbReference>
<keyword evidence="1" id="KW-0175">Coiled coil</keyword>
<dbReference type="AlphaFoldDB" id="A0A1A9KD25"/>
<proteinExistence type="predicted"/>
<dbReference type="InterPro" id="IPR046864">
    <property type="entry name" value="VasX_N"/>
</dbReference>
<dbReference type="EMBL" id="CP015878">
    <property type="protein sequence ID" value="ANI15351.1"/>
    <property type="molecule type" value="Genomic_DNA"/>
</dbReference>
<gene>
    <name evidence="3" type="ORF">A9C11_15800</name>
</gene>